<organism evidence="2 3">
    <name type="scientific">Chitinophaga terrae</name>
    <name type="common">ex Kim and Jung 2007</name>
    <dbReference type="NCBI Taxonomy" id="408074"/>
    <lineage>
        <taxon>Bacteria</taxon>
        <taxon>Pseudomonadati</taxon>
        <taxon>Bacteroidota</taxon>
        <taxon>Chitinophagia</taxon>
        <taxon>Chitinophagales</taxon>
        <taxon>Chitinophagaceae</taxon>
        <taxon>Chitinophaga</taxon>
    </lineage>
</organism>
<protein>
    <submittedName>
        <fullName evidence="2">Uncharacterized protein</fullName>
    </submittedName>
</protein>
<dbReference type="Proteomes" id="UP000199656">
    <property type="component" value="Unassembled WGS sequence"/>
</dbReference>
<feature type="compositionally biased region" description="Basic and acidic residues" evidence="1">
    <location>
        <begin position="67"/>
        <end position="86"/>
    </location>
</feature>
<proteinExistence type="predicted"/>
<reference evidence="3" key="1">
    <citation type="submission" date="2016-10" db="EMBL/GenBank/DDBJ databases">
        <authorList>
            <person name="Varghese N."/>
            <person name="Submissions S."/>
        </authorList>
    </citation>
    <scope>NUCLEOTIDE SEQUENCE [LARGE SCALE GENOMIC DNA]</scope>
    <source>
        <strain evidence="3">DSM 23920</strain>
    </source>
</reference>
<dbReference type="EMBL" id="FNRL01000019">
    <property type="protein sequence ID" value="SEA86243.1"/>
    <property type="molecule type" value="Genomic_DNA"/>
</dbReference>
<evidence type="ECO:0000313" key="3">
    <source>
        <dbReference type="Proteomes" id="UP000199656"/>
    </source>
</evidence>
<gene>
    <name evidence="2" type="ORF">SAMN05660909_03839</name>
</gene>
<keyword evidence="3" id="KW-1185">Reference proteome</keyword>
<name>A0A1H4EMG5_9BACT</name>
<dbReference type="AlphaFoldDB" id="A0A1H4EMG5"/>
<evidence type="ECO:0000256" key="1">
    <source>
        <dbReference type="SAM" id="MobiDB-lite"/>
    </source>
</evidence>
<feature type="region of interest" description="Disordered" evidence="1">
    <location>
        <begin position="33"/>
        <end position="86"/>
    </location>
</feature>
<sequence>MKHLPATIGFLAILTLFVFFKGDPDRAVQAAPNTTYYEGIYTPQDTMRPPSDTVRQHKENRKKEKKEKKENKQRRDSTRRDTTTRI</sequence>
<evidence type="ECO:0000313" key="2">
    <source>
        <dbReference type="EMBL" id="SEA86243.1"/>
    </source>
</evidence>
<dbReference type="RefSeq" id="WP_139170282.1">
    <property type="nucleotide sequence ID" value="NZ_BKAT01000032.1"/>
</dbReference>
<dbReference type="OrthoDB" id="680413at2"/>
<accession>A0A1H4EMG5</accession>